<evidence type="ECO:0000256" key="4">
    <source>
        <dbReference type="RuleBase" id="RU004262"/>
    </source>
</evidence>
<dbReference type="GO" id="GO:0017171">
    <property type="term" value="F:serine hydrolase activity"/>
    <property type="evidence" value="ECO:0007669"/>
    <property type="project" value="TreeGrafter"/>
</dbReference>
<evidence type="ECO:0000256" key="3">
    <source>
        <dbReference type="ARBA" id="ARBA00022525"/>
    </source>
</evidence>
<feature type="domain" description="Lipase" evidence="5">
    <location>
        <begin position="59"/>
        <end position="313"/>
    </location>
</feature>
<organism evidence="6 7">
    <name type="scientific">Gryllus longicercus</name>
    <dbReference type="NCBI Taxonomy" id="2509291"/>
    <lineage>
        <taxon>Eukaryota</taxon>
        <taxon>Metazoa</taxon>
        <taxon>Ecdysozoa</taxon>
        <taxon>Arthropoda</taxon>
        <taxon>Hexapoda</taxon>
        <taxon>Insecta</taxon>
        <taxon>Pterygota</taxon>
        <taxon>Neoptera</taxon>
        <taxon>Polyneoptera</taxon>
        <taxon>Orthoptera</taxon>
        <taxon>Ensifera</taxon>
        <taxon>Gryllidea</taxon>
        <taxon>Grylloidea</taxon>
        <taxon>Gryllidae</taxon>
        <taxon>Gryllinae</taxon>
        <taxon>Gryllus</taxon>
    </lineage>
</organism>
<comment type="subcellular location">
    <subcellularLocation>
        <location evidence="1">Secreted</location>
    </subcellularLocation>
</comment>
<reference evidence="6 7" key="1">
    <citation type="submission" date="2024-03" db="EMBL/GenBank/DDBJ databases">
        <title>The genome assembly and annotation of the cricket Gryllus longicercus Weissman &amp; Gray.</title>
        <authorList>
            <person name="Szrajer S."/>
            <person name="Gray D."/>
            <person name="Ylla G."/>
        </authorList>
    </citation>
    <scope>NUCLEOTIDE SEQUENCE [LARGE SCALE GENOMIC DNA]</scope>
    <source>
        <strain evidence="6">DAG 2021-001</strain>
        <tissue evidence="6">Whole body minus gut</tissue>
    </source>
</reference>
<dbReference type="PANTHER" id="PTHR11610">
    <property type="entry name" value="LIPASE"/>
    <property type="match status" value="1"/>
</dbReference>
<proteinExistence type="inferred from homology"/>
<dbReference type="GO" id="GO:0016042">
    <property type="term" value="P:lipid catabolic process"/>
    <property type="evidence" value="ECO:0007669"/>
    <property type="project" value="TreeGrafter"/>
</dbReference>
<dbReference type="PANTHER" id="PTHR11610:SF37">
    <property type="entry name" value="GH01208P"/>
    <property type="match status" value="1"/>
</dbReference>
<dbReference type="InterPro" id="IPR000734">
    <property type="entry name" value="TAG_lipase"/>
</dbReference>
<keyword evidence="7" id="KW-1185">Reference proteome</keyword>
<sequence>MRSVSDAAAEMKNVPVCLLDNICADVPQDLVVNFPNKIIIYFYSGTTAYDYETFPLSNITDVLQHPRYDLSRRTLLYLHGFTETPMKESVVTVVTAHLQRGDHNVLSVDWSEVCNRTYREAAVLAPLTGLHVARGLDALVRAGQPLSHVHVVGHSLGGQCAGHVGKALTVGRLPRITALDPARPLFEGVGSPHLQREDALAVVVIHSDGGFYGVRAPTGTVDFFPNGGSRYQPGCSPAPDACAGDAFISSIPSFDTPNKTVQSDFCSHAHSWRFYAASVLDERRYPAVPCASWFHFQWGLCPATPATVAYMGFPDPGRAEGTYYLVAVPP</sequence>
<comment type="similarity">
    <text evidence="2 4">Belongs to the AB hydrolase superfamily. Lipase family.</text>
</comment>
<dbReference type="EMBL" id="JAZDUA010000090">
    <property type="protein sequence ID" value="KAK7868595.1"/>
    <property type="molecule type" value="Genomic_DNA"/>
</dbReference>
<comment type="caution">
    <text evidence="6">The sequence shown here is derived from an EMBL/GenBank/DDBJ whole genome shotgun (WGS) entry which is preliminary data.</text>
</comment>
<evidence type="ECO:0000256" key="1">
    <source>
        <dbReference type="ARBA" id="ARBA00004613"/>
    </source>
</evidence>
<evidence type="ECO:0000313" key="6">
    <source>
        <dbReference type="EMBL" id="KAK7868595.1"/>
    </source>
</evidence>
<gene>
    <name evidence="6" type="ORF">R5R35_008408</name>
</gene>
<dbReference type="PRINTS" id="PR00821">
    <property type="entry name" value="TAGLIPASE"/>
</dbReference>
<dbReference type="Pfam" id="PF00151">
    <property type="entry name" value="Lipase"/>
    <property type="match status" value="1"/>
</dbReference>
<name>A0AAN9VV00_9ORTH</name>
<dbReference type="InterPro" id="IPR013818">
    <property type="entry name" value="Lipase"/>
</dbReference>
<dbReference type="GO" id="GO:0016298">
    <property type="term" value="F:lipase activity"/>
    <property type="evidence" value="ECO:0007669"/>
    <property type="project" value="InterPro"/>
</dbReference>
<dbReference type="Proteomes" id="UP001378592">
    <property type="component" value="Unassembled WGS sequence"/>
</dbReference>
<evidence type="ECO:0000256" key="2">
    <source>
        <dbReference type="ARBA" id="ARBA00010701"/>
    </source>
</evidence>
<dbReference type="SUPFAM" id="SSF53474">
    <property type="entry name" value="alpha/beta-Hydrolases"/>
    <property type="match status" value="1"/>
</dbReference>
<dbReference type="InterPro" id="IPR029058">
    <property type="entry name" value="AB_hydrolase_fold"/>
</dbReference>
<protein>
    <recommendedName>
        <fullName evidence="5">Lipase domain-containing protein</fullName>
    </recommendedName>
</protein>
<evidence type="ECO:0000259" key="5">
    <source>
        <dbReference type="Pfam" id="PF00151"/>
    </source>
</evidence>
<keyword evidence="3" id="KW-0964">Secreted</keyword>
<dbReference type="AlphaFoldDB" id="A0AAN9VV00"/>
<accession>A0AAN9VV00</accession>
<evidence type="ECO:0000313" key="7">
    <source>
        <dbReference type="Proteomes" id="UP001378592"/>
    </source>
</evidence>
<dbReference type="Gene3D" id="3.40.50.1820">
    <property type="entry name" value="alpha/beta hydrolase"/>
    <property type="match status" value="1"/>
</dbReference>
<dbReference type="GO" id="GO:0005615">
    <property type="term" value="C:extracellular space"/>
    <property type="evidence" value="ECO:0007669"/>
    <property type="project" value="TreeGrafter"/>
</dbReference>